<name>A0A672U757_STRHB</name>
<dbReference type="Gene3D" id="3.40.1120.10">
    <property type="entry name" value="Ribosomal protein l15e"/>
    <property type="match status" value="1"/>
</dbReference>
<accession>A0A672U757</accession>
<dbReference type="InterPro" id="IPR012678">
    <property type="entry name" value="Ribosomal_uL23/eL15/eS24_sf"/>
</dbReference>
<reference evidence="7" key="3">
    <citation type="submission" date="2025-09" db="UniProtKB">
        <authorList>
            <consortium name="Ensembl"/>
        </authorList>
    </citation>
    <scope>IDENTIFICATION</scope>
</reference>
<dbReference type="GO" id="GO:0006412">
    <property type="term" value="P:translation"/>
    <property type="evidence" value="ECO:0007669"/>
    <property type="project" value="InterPro"/>
</dbReference>
<dbReference type="InParanoid" id="A0A672U757"/>
<protein>
    <recommendedName>
        <fullName evidence="5">Large ribosomal subunit protein eL15</fullName>
    </recommendedName>
    <alternativeName>
        <fullName evidence="6">60S ribosomal protein L15</fullName>
    </alternativeName>
</protein>
<dbReference type="InterPro" id="IPR000439">
    <property type="entry name" value="Ribosomal_eL15"/>
</dbReference>
<dbReference type="AlphaFoldDB" id="A0A672U757"/>
<evidence type="ECO:0000256" key="3">
    <source>
        <dbReference type="ARBA" id="ARBA00023274"/>
    </source>
</evidence>
<evidence type="ECO:0000256" key="5">
    <source>
        <dbReference type="ARBA" id="ARBA00035214"/>
    </source>
</evidence>
<dbReference type="Ensembl" id="ENSSHBT00005011337.1">
    <property type="protein sequence ID" value="ENSSHBP00005009410.1"/>
    <property type="gene ID" value="ENSSHBG00005008226.1"/>
</dbReference>
<dbReference type="GO" id="GO:0044391">
    <property type="term" value="C:ribosomal subunit"/>
    <property type="evidence" value="ECO:0007669"/>
    <property type="project" value="UniProtKB-ARBA"/>
</dbReference>
<evidence type="ECO:0000256" key="4">
    <source>
        <dbReference type="ARBA" id="ARBA00034092"/>
    </source>
</evidence>
<keyword evidence="8" id="KW-1185">Reference proteome</keyword>
<keyword evidence="3" id="KW-0687">Ribonucleoprotein</keyword>
<dbReference type="SUPFAM" id="SSF54189">
    <property type="entry name" value="Ribosomal proteins S24e, L23 and L15e"/>
    <property type="match status" value="1"/>
</dbReference>
<evidence type="ECO:0000256" key="6">
    <source>
        <dbReference type="ARBA" id="ARBA00035319"/>
    </source>
</evidence>
<dbReference type="InterPro" id="IPR024794">
    <property type="entry name" value="Rbsml_eL15_core_dom_sf"/>
</dbReference>
<sequence>VSACEYVQKLWKKKQSHMTNFLLRTCCYHQNKVYRLEHKAKQGYGNFFSPVEFIWMHHSAFKHMVVNIAMCSKPLHCGFKMVKFARSLQYVAEEWAGCHTKSGAPFGCLKIPLIIRCSTQVLPKHSELFIYCLLLTNHVFYKLFSLGKLSAFKSWPLSDALLSFPIQSCRMGFSPVILYAVYMSFTYRAVPHLLFVIPVGVAE</sequence>
<evidence type="ECO:0000313" key="8">
    <source>
        <dbReference type="Proteomes" id="UP000472266"/>
    </source>
</evidence>
<comment type="function">
    <text evidence="4">Component of the large ribosomal subunit. The ribosome is a large ribonucleoprotein complex responsible for the synthesis of proteins in the cell.</text>
</comment>
<reference evidence="7 8" key="1">
    <citation type="submission" date="2019-11" db="EMBL/GenBank/DDBJ databases">
        <title>Strigops habroptila (kakapo) genome, bStrHab1, primary haplotype, v2.</title>
        <authorList>
            <person name="Jarvis E.D."/>
            <person name="Howard J."/>
            <person name="Rhie A."/>
            <person name="Phillippy A."/>
            <person name="Korlach J."/>
            <person name="Digby A."/>
            <person name="Iorns D."/>
            <person name="Eason D."/>
            <person name="Robertson B."/>
            <person name="Raemaekers T."/>
            <person name="Howe K."/>
            <person name="Lewin H."/>
            <person name="Damas J."/>
            <person name="Hastie A."/>
            <person name="Tracey A."/>
            <person name="Chow W."/>
            <person name="Fedrigo O."/>
        </authorList>
    </citation>
    <scope>NUCLEOTIDE SEQUENCE [LARGE SCALE GENOMIC DNA]</scope>
</reference>
<evidence type="ECO:0000313" key="7">
    <source>
        <dbReference type="Ensembl" id="ENSSHBP00005009410.1"/>
    </source>
</evidence>
<proteinExistence type="inferred from homology"/>
<reference evidence="7" key="2">
    <citation type="submission" date="2025-08" db="UniProtKB">
        <authorList>
            <consortium name="Ensembl"/>
        </authorList>
    </citation>
    <scope>IDENTIFICATION</scope>
</reference>
<dbReference type="Proteomes" id="UP000472266">
    <property type="component" value="Chromosome 10"/>
</dbReference>
<comment type="similarity">
    <text evidence="1">Belongs to the eukaryotic ribosomal protein eL15 family.</text>
</comment>
<dbReference type="GeneTree" id="ENSGT00990000213564"/>
<dbReference type="GO" id="GO:0003735">
    <property type="term" value="F:structural constituent of ribosome"/>
    <property type="evidence" value="ECO:0007669"/>
    <property type="project" value="InterPro"/>
</dbReference>
<organism evidence="7 8">
    <name type="scientific">Strigops habroptila</name>
    <name type="common">Kakapo</name>
    <dbReference type="NCBI Taxonomy" id="2489341"/>
    <lineage>
        <taxon>Eukaryota</taxon>
        <taxon>Metazoa</taxon>
        <taxon>Chordata</taxon>
        <taxon>Craniata</taxon>
        <taxon>Vertebrata</taxon>
        <taxon>Euteleostomi</taxon>
        <taxon>Archelosauria</taxon>
        <taxon>Archosauria</taxon>
        <taxon>Dinosauria</taxon>
        <taxon>Saurischia</taxon>
        <taxon>Theropoda</taxon>
        <taxon>Coelurosauria</taxon>
        <taxon>Aves</taxon>
        <taxon>Neognathae</taxon>
        <taxon>Neoaves</taxon>
        <taxon>Telluraves</taxon>
        <taxon>Australaves</taxon>
        <taxon>Psittaciformes</taxon>
        <taxon>Psittacidae</taxon>
        <taxon>Strigops</taxon>
    </lineage>
</organism>
<evidence type="ECO:0000256" key="2">
    <source>
        <dbReference type="ARBA" id="ARBA00022980"/>
    </source>
</evidence>
<keyword evidence="2" id="KW-0689">Ribosomal protein</keyword>
<evidence type="ECO:0000256" key="1">
    <source>
        <dbReference type="ARBA" id="ARBA00006857"/>
    </source>
</evidence>
<dbReference type="SMART" id="SM01384">
    <property type="entry name" value="Ribosomal_L15e"/>
    <property type="match status" value="1"/>
</dbReference>